<dbReference type="Proteomes" id="UP000276991">
    <property type="component" value="Unassembled WGS sequence"/>
</dbReference>
<gene>
    <name evidence="1" type="ORF">NAV_LOCUS7572</name>
</gene>
<dbReference type="AlphaFoldDB" id="A0A498SM05"/>
<organism evidence="1 2">
    <name type="scientific">Acanthocheilonema viteae</name>
    <name type="common">Filarial nematode worm</name>
    <name type="synonym">Dipetalonema viteae</name>
    <dbReference type="NCBI Taxonomy" id="6277"/>
    <lineage>
        <taxon>Eukaryota</taxon>
        <taxon>Metazoa</taxon>
        <taxon>Ecdysozoa</taxon>
        <taxon>Nematoda</taxon>
        <taxon>Chromadorea</taxon>
        <taxon>Rhabditida</taxon>
        <taxon>Spirurina</taxon>
        <taxon>Spiruromorpha</taxon>
        <taxon>Filarioidea</taxon>
        <taxon>Onchocercidae</taxon>
        <taxon>Acanthocheilonema</taxon>
    </lineage>
</organism>
<name>A0A498SM05_ACAVI</name>
<dbReference type="EMBL" id="UPTC01001924">
    <property type="protein sequence ID" value="VBB32781.1"/>
    <property type="molecule type" value="Genomic_DNA"/>
</dbReference>
<dbReference type="STRING" id="6277.A0A498SM05"/>
<accession>A0A498SM05</accession>
<proteinExistence type="predicted"/>
<keyword evidence="2" id="KW-1185">Reference proteome</keyword>
<reference evidence="1 2" key="1">
    <citation type="submission" date="2018-08" db="EMBL/GenBank/DDBJ databases">
        <authorList>
            <person name="Laetsch R D."/>
            <person name="Stevens L."/>
            <person name="Kumar S."/>
            <person name="Blaxter L. M."/>
        </authorList>
    </citation>
    <scope>NUCLEOTIDE SEQUENCE [LARGE SCALE GENOMIC DNA]</scope>
</reference>
<sequence>MAKWKNGTEAASLIRHVIEDFRKSGIDFTWKNSKMQLMQKQKVNTEQSKNCMLHNIPREEHLSNTYRHYLASTMRLRTLQEYYKGGERSLEESARLVGLKLPTSKL</sequence>
<evidence type="ECO:0000313" key="1">
    <source>
        <dbReference type="EMBL" id="VBB32781.1"/>
    </source>
</evidence>
<evidence type="ECO:0008006" key="3">
    <source>
        <dbReference type="Google" id="ProtNLM"/>
    </source>
</evidence>
<dbReference type="OrthoDB" id="551431at2759"/>
<evidence type="ECO:0000313" key="2">
    <source>
        <dbReference type="Proteomes" id="UP000276991"/>
    </source>
</evidence>
<protein>
    <recommendedName>
        <fullName evidence="3">Protein FMC1 homolog</fullName>
    </recommendedName>
</protein>